<dbReference type="PANTHER" id="PTHR30249:SF0">
    <property type="entry name" value="PLASTIDAL GLYCOLATE_GLYCERATE TRANSLOCATOR 1, CHLOROPLASTIC"/>
    <property type="match status" value="1"/>
</dbReference>
<dbReference type="EMBL" id="RHHQ01000020">
    <property type="protein sequence ID" value="RNB82298.1"/>
    <property type="molecule type" value="Genomic_DNA"/>
</dbReference>
<dbReference type="PANTHER" id="PTHR30249">
    <property type="entry name" value="PUTATIVE SEROTONIN TRANSPORTER"/>
    <property type="match status" value="1"/>
</dbReference>
<name>A0A3M8D347_9BACL</name>
<keyword evidence="7" id="KW-1185">Reference proteome</keyword>
<evidence type="ECO:0000256" key="4">
    <source>
        <dbReference type="ARBA" id="ARBA00023136"/>
    </source>
</evidence>
<feature type="transmembrane region" description="Helical" evidence="5">
    <location>
        <begin position="83"/>
        <end position="106"/>
    </location>
</feature>
<dbReference type="AlphaFoldDB" id="A0A3M8D347"/>
<keyword evidence="4 5" id="KW-0472">Membrane</keyword>
<evidence type="ECO:0000313" key="6">
    <source>
        <dbReference type="EMBL" id="RNB82298.1"/>
    </source>
</evidence>
<feature type="transmembrane region" description="Helical" evidence="5">
    <location>
        <begin position="197"/>
        <end position="216"/>
    </location>
</feature>
<dbReference type="Proteomes" id="UP000271031">
    <property type="component" value="Unassembled WGS sequence"/>
</dbReference>
<protein>
    <submittedName>
        <fullName evidence="6">LrgB family protein</fullName>
    </submittedName>
</protein>
<sequence length="221" mass="22886">MLSAAAIILTLIVYAAVRRFSHRLKWVHPIIAASVVIGVIWYVTSGDWAAYAAGGQWITVWLGPATVALAVPLAKQLKELKTLWPGILLGVGIGCGTSIAIVWALVSLFGGDPVVLHSMLSKSVTTPISVELAKVVGGNPSLAALFTAGTGLVGASMARSLLKIARINDPWAAGIAVGTTAHAIGTAGFPQEEQQKVAASTLAMIMAGIITSLYLVPFHLG</sequence>
<evidence type="ECO:0000256" key="3">
    <source>
        <dbReference type="ARBA" id="ARBA00022989"/>
    </source>
</evidence>
<evidence type="ECO:0000313" key="7">
    <source>
        <dbReference type="Proteomes" id="UP000271031"/>
    </source>
</evidence>
<dbReference type="Pfam" id="PF04172">
    <property type="entry name" value="LrgB"/>
    <property type="match status" value="1"/>
</dbReference>
<gene>
    <name evidence="6" type="ORF">EDM56_23520</name>
</gene>
<proteinExistence type="predicted"/>
<feature type="transmembrane region" description="Helical" evidence="5">
    <location>
        <begin position="49"/>
        <end position="71"/>
    </location>
</feature>
<evidence type="ECO:0000256" key="1">
    <source>
        <dbReference type="ARBA" id="ARBA00004141"/>
    </source>
</evidence>
<dbReference type="InterPro" id="IPR007300">
    <property type="entry name" value="CidB/LrgB"/>
</dbReference>
<dbReference type="GO" id="GO:0016020">
    <property type="term" value="C:membrane"/>
    <property type="evidence" value="ECO:0007669"/>
    <property type="project" value="UniProtKB-SubCell"/>
</dbReference>
<comment type="caution">
    <text evidence="6">The sequence shown here is derived from an EMBL/GenBank/DDBJ whole genome shotgun (WGS) entry which is preliminary data.</text>
</comment>
<feature type="transmembrane region" description="Helical" evidence="5">
    <location>
        <begin position="142"/>
        <end position="162"/>
    </location>
</feature>
<evidence type="ECO:0000256" key="2">
    <source>
        <dbReference type="ARBA" id="ARBA00022692"/>
    </source>
</evidence>
<comment type="subcellular location">
    <subcellularLocation>
        <location evidence="1">Membrane</location>
        <topology evidence="1">Multi-pass membrane protein</topology>
    </subcellularLocation>
</comment>
<keyword evidence="2 5" id="KW-0812">Transmembrane</keyword>
<organism evidence="6 7">
    <name type="scientific">Brevibacillus fluminis</name>
    <dbReference type="NCBI Taxonomy" id="511487"/>
    <lineage>
        <taxon>Bacteria</taxon>
        <taxon>Bacillati</taxon>
        <taxon>Bacillota</taxon>
        <taxon>Bacilli</taxon>
        <taxon>Bacillales</taxon>
        <taxon>Paenibacillaceae</taxon>
        <taxon>Brevibacillus</taxon>
    </lineage>
</organism>
<accession>A0A3M8D347</accession>
<keyword evidence="3 5" id="KW-1133">Transmembrane helix</keyword>
<feature type="transmembrane region" description="Helical" evidence="5">
    <location>
        <begin position="26"/>
        <end position="43"/>
    </location>
</feature>
<dbReference type="RefSeq" id="WP_122920376.1">
    <property type="nucleotide sequence ID" value="NZ_RHHQ01000020.1"/>
</dbReference>
<reference evidence="6 7" key="1">
    <citation type="submission" date="2018-10" db="EMBL/GenBank/DDBJ databases">
        <title>Phylogenomics of Brevibacillus.</title>
        <authorList>
            <person name="Dunlap C."/>
        </authorList>
    </citation>
    <scope>NUCLEOTIDE SEQUENCE [LARGE SCALE GENOMIC DNA]</scope>
    <source>
        <strain evidence="6 7">JCM 15716</strain>
    </source>
</reference>
<dbReference type="OrthoDB" id="9811701at2"/>
<evidence type="ECO:0000256" key="5">
    <source>
        <dbReference type="SAM" id="Phobius"/>
    </source>
</evidence>